<dbReference type="PROSITE" id="PS50894">
    <property type="entry name" value="HPT"/>
    <property type="match status" value="1"/>
</dbReference>
<accession>A0A1V2J7H6</accession>
<dbReference type="RefSeq" id="WP_071494048.1">
    <property type="nucleotide sequence ID" value="NZ_LT629702.1"/>
</dbReference>
<protein>
    <submittedName>
        <fullName evidence="8">Response regulator</fullName>
    </submittedName>
</protein>
<dbReference type="Gene3D" id="1.20.120.160">
    <property type="entry name" value="HPT domain"/>
    <property type="match status" value="1"/>
</dbReference>
<dbReference type="SUPFAM" id="SSF52172">
    <property type="entry name" value="CheY-like"/>
    <property type="match status" value="1"/>
</dbReference>
<keyword evidence="9" id="KW-1185">Reference proteome</keyword>
<comment type="caution">
    <text evidence="8">The sequence shown here is derived from an EMBL/GenBank/DDBJ whole genome shotgun (WGS) entry which is preliminary data.</text>
</comment>
<dbReference type="InterPro" id="IPR008207">
    <property type="entry name" value="Sig_transdc_His_kin_Hpt_dom"/>
</dbReference>
<dbReference type="InterPro" id="IPR011006">
    <property type="entry name" value="CheY-like_superfamily"/>
</dbReference>
<dbReference type="PANTHER" id="PTHR45339:SF3">
    <property type="entry name" value="HISTIDINE KINASE"/>
    <property type="match status" value="1"/>
</dbReference>
<name>A0A1V2J7H6_PSEAZ</name>
<organism evidence="8 9">
    <name type="scientific">Pseudomonas azotoformans</name>
    <dbReference type="NCBI Taxonomy" id="47878"/>
    <lineage>
        <taxon>Bacteria</taxon>
        <taxon>Pseudomonadati</taxon>
        <taxon>Pseudomonadota</taxon>
        <taxon>Gammaproteobacteria</taxon>
        <taxon>Pseudomonadales</taxon>
        <taxon>Pseudomonadaceae</taxon>
        <taxon>Pseudomonas</taxon>
    </lineage>
</organism>
<dbReference type="GO" id="GO:0005886">
    <property type="term" value="C:plasma membrane"/>
    <property type="evidence" value="ECO:0007669"/>
    <property type="project" value="UniProtKB-SubCell"/>
</dbReference>
<dbReference type="PROSITE" id="PS50110">
    <property type="entry name" value="RESPONSE_REGULATORY"/>
    <property type="match status" value="1"/>
</dbReference>
<feature type="region of interest" description="Disordered" evidence="5">
    <location>
        <begin position="1"/>
        <end position="20"/>
    </location>
</feature>
<feature type="domain" description="HPt" evidence="7">
    <location>
        <begin position="179"/>
        <end position="272"/>
    </location>
</feature>
<feature type="modified residue" description="4-aspartylphosphate" evidence="4">
    <location>
        <position position="76"/>
    </location>
</feature>
<dbReference type="PANTHER" id="PTHR45339">
    <property type="entry name" value="HYBRID SIGNAL TRANSDUCTION HISTIDINE KINASE J"/>
    <property type="match status" value="1"/>
</dbReference>
<dbReference type="InterPro" id="IPR036641">
    <property type="entry name" value="HPT_dom_sf"/>
</dbReference>
<dbReference type="Gene3D" id="3.40.50.2300">
    <property type="match status" value="1"/>
</dbReference>
<dbReference type="Pfam" id="PF00072">
    <property type="entry name" value="Response_reg"/>
    <property type="match status" value="1"/>
</dbReference>
<evidence type="ECO:0000256" key="4">
    <source>
        <dbReference type="PROSITE-ProRule" id="PRU00169"/>
    </source>
</evidence>
<dbReference type="EMBL" id="MNPV01000008">
    <property type="protein sequence ID" value="ONH41374.1"/>
    <property type="molecule type" value="Genomic_DNA"/>
</dbReference>
<dbReference type="GO" id="GO:0004672">
    <property type="term" value="F:protein kinase activity"/>
    <property type="evidence" value="ECO:0007669"/>
    <property type="project" value="UniProtKB-ARBA"/>
</dbReference>
<dbReference type="AlphaFoldDB" id="A0A1V2J7H6"/>
<evidence type="ECO:0000259" key="6">
    <source>
        <dbReference type="PROSITE" id="PS50110"/>
    </source>
</evidence>
<dbReference type="SMART" id="SM00448">
    <property type="entry name" value="REC"/>
    <property type="match status" value="1"/>
</dbReference>
<evidence type="ECO:0000256" key="3">
    <source>
        <dbReference type="PROSITE-ProRule" id="PRU00110"/>
    </source>
</evidence>
<dbReference type="Proteomes" id="UP000188559">
    <property type="component" value="Unassembled WGS sequence"/>
</dbReference>
<evidence type="ECO:0000256" key="1">
    <source>
        <dbReference type="ARBA" id="ARBA00022553"/>
    </source>
</evidence>
<evidence type="ECO:0000313" key="9">
    <source>
        <dbReference type="Proteomes" id="UP000188559"/>
    </source>
</evidence>
<sequence>MPGNDPRRHPRKASHSTAAPSHWQQARVLVADDHATYRLLVGSLLQVLGVGHETCSDGRMALQALAARHFDLVISDCRMPVMDGYAMTRELRRRERAAGRPCVPVIAMTGRLGREEIRRCLECGMDGWLVKPISLRQLRDLLSEWLAPRPLHAEQRKQALPRRREALPSRARLIATFGSWAVVEAMLASLVLEARDDLAVLEQARISADALLTSQRLHRLAGSVAFLGATRLEQHAAVLIDRVQASGVEVNRQALELFHRDVERYLQRLHQL</sequence>
<evidence type="ECO:0000313" key="8">
    <source>
        <dbReference type="EMBL" id="ONH41374.1"/>
    </source>
</evidence>
<dbReference type="GeneID" id="57377872"/>
<evidence type="ECO:0000256" key="5">
    <source>
        <dbReference type="SAM" id="MobiDB-lite"/>
    </source>
</evidence>
<feature type="modified residue" description="Phosphohistidine" evidence="3">
    <location>
        <position position="218"/>
    </location>
</feature>
<dbReference type="SUPFAM" id="SSF47226">
    <property type="entry name" value="Histidine-containing phosphotransfer domain, HPT domain"/>
    <property type="match status" value="1"/>
</dbReference>
<keyword evidence="2" id="KW-0902">Two-component regulatory system</keyword>
<proteinExistence type="predicted"/>
<dbReference type="Pfam" id="PF01627">
    <property type="entry name" value="Hpt"/>
    <property type="match status" value="1"/>
</dbReference>
<feature type="domain" description="Response regulatory" evidence="6">
    <location>
        <begin position="27"/>
        <end position="146"/>
    </location>
</feature>
<dbReference type="GO" id="GO:0005524">
    <property type="term" value="F:ATP binding"/>
    <property type="evidence" value="ECO:0007669"/>
    <property type="project" value="UniProtKB-KW"/>
</dbReference>
<dbReference type="OrthoDB" id="9797243at2"/>
<dbReference type="CDD" id="cd17546">
    <property type="entry name" value="REC_hyHK_CKI1_RcsC-like"/>
    <property type="match status" value="1"/>
</dbReference>
<reference evidence="8 9" key="1">
    <citation type="submission" date="2016-10" db="EMBL/GenBank/DDBJ databases">
        <title>Pseudomonas lactis sp. nov. and Pseudomonas paralactis sp. nov., isolated from bovine raw milk.</title>
        <authorList>
            <person name="Von Neubeck M."/>
            <person name="Huptas C."/>
            <person name="Glueck C."/>
            <person name="Krewinkel M."/>
            <person name="Stoeckel M."/>
            <person name="Stressler T."/>
            <person name="Fischer L."/>
            <person name="Hinrichs J."/>
            <person name="Scherer S."/>
            <person name="Wenning M."/>
        </authorList>
    </citation>
    <scope>NUCLEOTIDE SEQUENCE [LARGE SCALE GENOMIC DNA]</scope>
    <source>
        <strain evidence="8 9">DSM 18862</strain>
    </source>
</reference>
<gene>
    <name evidence="8" type="ORF">BLL37_24765</name>
</gene>
<dbReference type="GO" id="GO:0000160">
    <property type="term" value="P:phosphorelay signal transduction system"/>
    <property type="evidence" value="ECO:0007669"/>
    <property type="project" value="UniProtKB-KW"/>
</dbReference>
<keyword evidence="1 4" id="KW-0597">Phosphoprotein</keyword>
<dbReference type="InterPro" id="IPR001789">
    <property type="entry name" value="Sig_transdc_resp-reg_receiver"/>
</dbReference>
<evidence type="ECO:0000256" key="2">
    <source>
        <dbReference type="ARBA" id="ARBA00023012"/>
    </source>
</evidence>
<evidence type="ECO:0000259" key="7">
    <source>
        <dbReference type="PROSITE" id="PS50894"/>
    </source>
</evidence>